<organism evidence="4 5">
    <name type="scientific">Pristionchus pacificus</name>
    <name type="common">Parasitic nematode worm</name>
    <dbReference type="NCBI Taxonomy" id="54126"/>
    <lineage>
        <taxon>Eukaryota</taxon>
        <taxon>Metazoa</taxon>
        <taxon>Ecdysozoa</taxon>
        <taxon>Nematoda</taxon>
        <taxon>Chromadorea</taxon>
        <taxon>Rhabditida</taxon>
        <taxon>Rhabditina</taxon>
        <taxon>Diplogasteromorpha</taxon>
        <taxon>Diplogasteroidea</taxon>
        <taxon>Neodiplogasteridae</taxon>
        <taxon>Pristionchus</taxon>
    </lineage>
</organism>
<dbReference type="PANTHER" id="PTHR35572">
    <property type="entry name" value="PROTEIN CBG04538-RELATED"/>
    <property type="match status" value="1"/>
</dbReference>
<evidence type="ECO:0000256" key="3">
    <source>
        <dbReference type="SAM" id="SignalP"/>
    </source>
</evidence>
<feature type="compositionally biased region" description="Polar residues" evidence="2">
    <location>
        <begin position="623"/>
        <end position="633"/>
    </location>
</feature>
<evidence type="ECO:0000313" key="5">
    <source>
        <dbReference type="Proteomes" id="UP000005239"/>
    </source>
</evidence>
<evidence type="ECO:0000256" key="2">
    <source>
        <dbReference type="SAM" id="MobiDB-lite"/>
    </source>
</evidence>
<reference evidence="5" key="1">
    <citation type="journal article" date="2008" name="Nat. Genet.">
        <title>The Pristionchus pacificus genome provides a unique perspective on nematode lifestyle and parasitism.</title>
        <authorList>
            <person name="Dieterich C."/>
            <person name="Clifton S.W."/>
            <person name="Schuster L.N."/>
            <person name="Chinwalla A."/>
            <person name="Delehaunty K."/>
            <person name="Dinkelacker I."/>
            <person name="Fulton L."/>
            <person name="Fulton R."/>
            <person name="Godfrey J."/>
            <person name="Minx P."/>
            <person name="Mitreva M."/>
            <person name="Roeseler W."/>
            <person name="Tian H."/>
            <person name="Witte H."/>
            <person name="Yang S.P."/>
            <person name="Wilson R.K."/>
            <person name="Sommer R.J."/>
        </authorList>
    </citation>
    <scope>NUCLEOTIDE SEQUENCE [LARGE SCALE GENOMIC DNA]</scope>
    <source>
        <strain evidence="5">PS312</strain>
    </source>
</reference>
<dbReference type="Proteomes" id="UP000005239">
    <property type="component" value="Unassembled WGS sequence"/>
</dbReference>
<feature type="chain" id="PRO_5043657861" evidence="3">
    <location>
        <begin position="40"/>
        <end position="1528"/>
    </location>
</feature>
<keyword evidence="1" id="KW-0768">Sushi</keyword>
<dbReference type="PANTHER" id="PTHR35572:SF6">
    <property type="entry name" value="IG-LIKE DOMAIN-CONTAINING PROTEIN"/>
    <property type="match status" value="1"/>
</dbReference>
<feature type="compositionally biased region" description="Basic residues" evidence="2">
    <location>
        <begin position="613"/>
        <end position="622"/>
    </location>
</feature>
<keyword evidence="3" id="KW-0732">Signal</keyword>
<reference evidence="4" key="2">
    <citation type="submission" date="2022-06" db="UniProtKB">
        <authorList>
            <consortium name="EnsemblMetazoa"/>
        </authorList>
    </citation>
    <scope>IDENTIFICATION</scope>
    <source>
        <strain evidence="4">PS312</strain>
    </source>
</reference>
<dbReference type="Pfam" id="PF23003">
    <property type="entry name" value="Fn1_2"/>
    <property type="match status" value="1"/>
</dbReference>
<accession>A0A8R1Z0B6</accession>
<feature type="region of interest" description="Disordered" evidence="2">
    <location>
        <begin position="551"/>
        <end position="685"/>
    </location>
</feature>
<comment type="caution">
    <text evidence="1">Lacks conserved residue(s) required for the propagation of feature annotation.</text>
</comment>
<feature type="signal peptide" evidence="3">
    <location>
        <begin position="1"/>
        <end position="39"/>
    </location>
</feature>
<evidence type="ECO:0000256" key="1">
    <source>
        <dbReference type="PROSITE-ProRule" id="PRU00302"/>
    </source>
</evidence>
<dbReference type="InterPro" id="IPR055119">
    <property type="entry name" value="Mig18_Fn1"/>
</dbReference>
<dbReference type="InterPro" id="IPR000436">
    <property type="entry name" value="Sushi_SCR_CCP_dom"/>
</dbReference>
<name>A0A2A6CSP7_PRIPA</name>
<feature type="compositionally biased region" description="Basic and acidic residues" evidence="2">
    <location>
        <begin position="592"/>
        <end position="601"/>
    </location>
</feature>
<feature type="compositionally biased region" description="Basic residues" evidence="2">
    <location>
        <begin position="634"/>
        <end position="643"/>
    </location>
</feature>
<keyword evidence="5" id="KW-1185">Reference proteome</keyword>
<sequence length="1528" mass="172633">MPSLLPHFLLLPSFSPLLPLMSGPLWLFLFLFALPLVSPLSIDDAKCPETQACLQMNFCDFEIQTIRYLESDANANFTCEDSPFAQYWHVFRIDPKSKYEWIVEVYSNRVFEYAVSFSDQKLYISPEASEVKGSLENEINIKKIEYKEGSEPDKITVASSNLTSEKSLYDQLMKGNISSTPSLDFTQLMLEGDDDIKFKTKISGNSYKAKCDTKFWVNNGSSTHPVYRPVADIVCKNGSWRETGEFPMDNRETICSAFDPINDLCVTQEITKKCLNNECDMKSTAKNITCSGANSKIWIVYDQTLAFTNLIQCMEKKWKYKNDKDENEYLVKNTDRFLCSDKQQAFCDIAKLNDICETSKEQGCAKMTANFTQAICTETSWINNGSAEQSNFIKVERIDCKEQDWIVVIGNQLKNEPLGKRGTLCSVQEPKSTLKVQEPKPTQKEEINSDTDVCNHRNLNEYCDGYCTLKIAPHNVTCPTKLWIDTGNSAFTRHWLSINQIKYDNGLWKWKHDSGTDWNSIGKMEVACSATSLRSLVLGVAVDPTKAEMKTWNWPEETEGTQIGARPEAKTPPSRPDQNVANSPQPEALTETPDKNVKDTKFINVTESPTKNSSRKARRSKGKTVNVTESPKNSSRKARRPKGKTGDVPESPKNSSRKIHRPKGKTSDVNVSPKRKSDRPKKGKTTREDLLLCTLFLPLIVADPMWNDHYAKMCDSIDKMVSFLDGDVYLKCSWSPKYGGSIEIIGCRSTFKNETMVPIGKEIKEEFDDAPGFEETCVKDGNNVTYSSKTLKSRNQAATDKFCSEKERINSVFEHEGLLKKCSIEGRDARVEIVGCVYKWKDVKKAPLQLTINKTGTIDGNQTIKCVRDVQSAKIVGGEFELCENKEGELIVVGTAYKKCVISKDNIYTTELVGCTRQNKRGNTLEFVALNSTVALFEDGFVIKKCVIDGDTAKLISGSVDECYNRGHYLFIVDDVYKRCIREGDHYRTEIVGCYKEFEGELEGYNYHHPGILYLGRPLTLTIDRHVTWNRYEREEFHFKCVLREKTAVVISGDLSTCENRTIGAEFIDERLYKVCNLNDTVYTSEAVGCEGTLSNQTLPVGKGIQVANEYNFCEKRGNSAQLLIGEEARKAIGEEIVDLADPLKSNATEDDRTESQSFNETAATFIFSFHRRNCSKDDLDKVHSHYGTVYQCTVQNGHYVYKPVGCTPLVPVYNDDSFLRFGVKTNIVDDVYQHCEIDAQYSVRVQFEYNLYFARRTASKPNSAQLTCRSLSVENANVNSNCIGEQAEGCVAEVFCNNALSNSIKFECDGDMGWINVETHKKFDKEICAKRKIAQNSTKTALLAEKVEHSCPKLDEIDNSIIIYSCKDTIDDGCLADIVCNEGFVLRKTQKVLKTYICDPHKNWIDRETRAEMAKAPIDRCVAAVHRGLNLATARPDGYYTMVSKRRDLAWACYFNGRQINENQSVFINDFVFTCAESKDDRLTLQFEGCSSDKLPANIADSLRSRNIARCDFSKVNAEAEMFIANL</sequence>
<feature type="compositionally biased region" description="Basic residues" evidence="2">
    <location>
        <begin position="655"/>
        <end position="664"/>
    </location>
</feature>
<feature type="compositionally biased region" description="Polar residues" evidence="2">
    <location>
        <begin position="576"/>
        <end position="585"/>
    </location>
</feature>
<gene>
    <name evidence="4" type="primary">WBGene00276227</name>
</gene>
<dbReference type="PROSITE" id="PS50923">
    <property type="entry name" value="SUSHI"/>
    <property type="match status" value="1"/>
</dbReference>
<protein>
    <submittedName>
        <fullName evidence="4">Sushi domain-containing protein</fullName>
    </submittedName>
</protein>
<evidence type="ECO:0000313" key="4">
    <source>
        <dbReference type="EnsemblMetazoa" id="PPA37858.1"/>
    </source>
</evidence>
<feature type="compositionally biased region" description="Basic residues" evidence="2">
    <location>
        <begin position="673"/>
        <end position="684"/>
    </location>
</feature>
<dbReference type="EnsemblMetazoa" id="PPA37858.1">
    <property type="protein sequence ID" value="PPA37858.1"/>
    <property type="gene ID" value="WBGene00276227"/>
</dbReference>
<proteinExistence type="predicted"/>
<feature type="compositionally biased region" description="Polar residues" evidence="2">
    <location>
        <begin position="603"/>
        <end position="612"/>
    </location>
</feature>
<accession>A0A2A6CSP7</accession>
<dbReference type="InterPro" id="IPR040282">
    <property type="entry name" value="Mig-18-like"/>
</dbReference>